<evidence type="ECO:0000313" key="2">
    <source>
        <dbReference type="EMBL" id="CAF3951603.1"/>
    </source>
</evidence>
<feature type="signal peptide" evidence="1">
    <location>
        <begin position="1"/>
        <end position="19"/>
    </location>
</feature>
<protein>
    <submittedName>
        <fullName evidence="2">Uncharacterized protein</fullName>
    </submittedName>
</protein>
<dbReference type="AlphaFoldDB" id="A0A819KLU0"/>
<accession>A0A819KLU0</accession>
<comment type="caution">
    <text evidence="2">The sequence shown here is derived from an EMBL/GenBank/DDBJ whole genome shotgun (WGS) entry which is preliminary data.</text>
</comment>
<evidence type="ECO:0000313" key="3">
    <source>
        <dbReference type="EMBL" id="CAF4204854.1"/>
    </source>
</evidence>
<dbReference type="EMBL" id="CAJOBD010015036">
    <property type="protein sequence ID" value="CAF4204854.1"/>
    <property type="molecule type" value="Genomic_DNA"/>
</dbReference>
<gene>
    <name evidence="2" type="ORF">FNK824_LOCUS23254</name>
    <name evidence="3" type="ORF">JBS370_LOCUS36700</name>
</gene>
<feature type="non-terminal residue" evidence="2">
    <location>
        <position position="1"/>
    </location>
</feature>
<name>A0A819KLU0_9BILA</name>
<dbReference type="Proteomes" id="UP000663874">
    <property type="component" value="Unassembled WGS sequence"/>
</dbReference>
<dbReference type="Proteomes" id="UP000663836">
    <property type="component" value="Unassembled WGS sequence"/>
</dbReference>
<feature type="chain" id="PRO_5035693134" evidence="1">
    <location>
        <begin position="20"/>
        <end position="59"/>
    </location>
</feature>
<sequence>MHFLVIFLFVVLSCFNIKALRQEVHPGHCPKPIMTCAIICLPMFLNSLLARPIGGCISN</sequence>
<dbReference type="EMBL" id="CAJOBE010004882">
    <property type="protein sequence ID" value="CAF3951603.1"/>
    <property type="molecule type" value="Genomic_DNA"/>
</dbReference>
<evidence type="ECO:0000313" key="4">
    <source>
        <dbReference type="Proteomes" id="UP000663874"/>
    </source>
</evidence>
<evidence type="ECO:0000256" key="1">
    <source>
        <dbReference type="SAM" id="SignalP"/>
    </source>
</evidence>
<organism evidence="2 4">
    <name type="scientific">Rotaria sordida</name>
    <dbReference type="NCBI Taxonomy" id="392033"/>
    <lineage>
        <taxon>Eukaryota</taxon>
        <taxon>Metazoa</taxon>
        <taxon>Spiralia</taxon>
        <taxon>Gnathifera</taxon>
        <taxon>Rotifera</taxon>
        <taxon>Eurotatoria</taxon>
        <taxon>Bdelloidea</taxon>
        <taxon>Philodinida</taxon>
        <taxon>Philodinidae</taxon>
        <taxon>Rotaria</taxon>
    </lineage>
</organism>
<reference evidence="2" key="1">
    <citation type="submission" date="2021-02" db="EMBL/GenBank/DDBJ databases">
        <authorList>
            <person name="Nowell W R."/>
        </authorList>
    </citation>
    <scope>NUCLEOTIDE SEQUENCE</scope>
</reference>
<proteinExistence type="predicted"/>
<keyword evidence="1" id="KW-0732">Signal</keyword>